<sequence>MNRSTRSGGVRPAPVRPAPVKQTTPPASTMTTRKRIKPPTPPVSRRETRTSRSNSSEGSSSQEPPRVLPKVTHVVSDLYKANLDALDYYQVLNVGRGATKAEIKSAANSISRSKKRDTTAEKENTPEQIHKVLNDAVFVLSSMINRNAYNRVLDEKIKMRDYYKERVRPLLKTLTEIYNGALRARNDLDELYEMDVLKLLQEHVYATIERNTKNKHYKSTKSNRIRVQWTVTDIDLGRNIDERYLANYFKNDGLIGLVMCSTRPGCAVLEVLTSHGVTSIIDRENKRGVFEVRDYTEAEFGADNTDFSRQIDQLNTLTYNLDEFEKDIMQRASETVPFEVNASAVQDQLDLLEDMIKMEEDEEEEEEYDDDEDEEMLEYEKEVD</sequence>
<feature type="region of interest" description="Disordered" evidence="1">
    <location>
        <begin position="102"/>
        <end position="125"/>
    </location>
</feature>
<name>A0A068LMJ9_9ABAC</name>
<dbReference type="EMBL" id="KM009991">
    <property type="protein sequence ID" value="AIE47771.1"/>
    <property type="molecule type" value="Genomic_DNA"/>
</dbReference>
<gene>
    <name evidence="2" type="ORF">pesp040</name>
</gene>
<evidence type="ECO:0000313" key="2">
    <source>
        <dbReference type="EMBL" id="AIE47771.1"/>
    </source>
</evidence>
<feature type="region of interest" description="Disordered" evidence="1">
    <location>
        <begin position="357"/>
        <end position="384"/>
    </location>
</feature>
<dbReference type="GeneID" id="20003954"/>
<organism evidence="2 3">
    <name type="scientific">Peridroma alphabaculovirus</name>
    <dbReference type="NCBI Taxonomy" id="1346829"/>
    <lineage>
        <taxon>Viruses</taxon>
        <taxon>Viruses incertae sedis</taxon>
        <taxon>Naldaviricetes</taxon>
        <taxon>Lefavirales</taxon>
        <taxon>Baculoviridae</taxon>
        <taxon>Alphabaculovirus</taxon>
    </lineage>
</organism>
<feature type="compositionally biased region" description="Acidic residues" evidence="1">
    <location>
        <begin position="359"/>
        <end position="377"/>
    </location>
</feature>
<dbReference type="OrthoDB" id="7462at10239"/>
<dbReference type="RefSeq" id="YP_009049866.1">
    <property type="nucleotide sequence ID" value="NC_024625.1"/>
</dbReference>
<evidence type="ECO:0000256" key="1">
    <source>
        <dbReference type="SAM" id="MobiDB-lite"/>
    </source>
</evidence>
<evidence type="ECO:0000313" key="3">
    <source>
        <dbReference type="Proteomes" id="UP000203240"/>
    </source>
</evidence>
<dbReference type="SUPFAM" id="SSF46565">
    <property type="entry name" value="Chaperone J-domain"/>
    <property type="match status" value="1"/>
</dbReference>
<proteinExistence type="predicted"/>
<feature type="compositionally biased region" description="Basic and acidic residues" evidence="1">
    <location>
        <begin position="116"/>
        <end position="125"/>
    </location>
</feature>
<dbReference type="Proteomes" id="UP000203240">
    <property type="component" value="Segment"/>
</dbReference>
<dbReference type="InterPro" id="IPR036869">
    <property type="entry name" value="J_dom_sf"/>
</dbReference>
<reference evidence="2 3" key="1">
    <citation type="journal article" date="2015" name="Genome Announc.">
        <title>A Distinct Group II Alphabaculovirus Isolated from a Peridroma Species.</title>
        <authorList>
            <person name="Rohrmann G.F."/>
            <person name="Erlandson M.A."/>
            <person name="Theilmann D.A."/>
        </authorList>
    </citation>
    <scope>NUCLEOTIDE SEQUENCE [LARGE SCALE GENOMIC DNA]</scope>
    <source>
        <strain evidence="2">GR_167</strain>
    </source>
</reference>
<feature type="region of interest" description="Disordered" evidence="1">
    <location>
        <begin position="1"/>
        <end position="69"/>
    </location>
</feature>
<protein>
    <submittedName>
        <fullName evidence="2">J domain protein</fullName>
    </submittedName>
</protein>
<feature type="compositionally biased region" description="Low complexity" evidence="1">
    <location>
        <begin position="51"/>
        <end position="65"/>
    </location>
</feature>
<dbReference type="Gene3D" id="1.10.287.110">
    <property type="entry name" value="DnaJ domain"/>
    <property type="match status" value="1"/>
</dbReference>
<keyword evidence="3" id="KW-1185">Reference proteome</keyword>
<accession>A0A068LMJ9</accession>